<keyword evidence="1" id="KW-0472">Membrane</keyword>
<dbReference type="RefSeq" id="WP_010601012.1">
    <property type="nucleotide sequence ID" value="NZ_JAPJUH010000001.1"/>
</dbReference>
<keyword evidence="1" id="KW-0812">Transmembrane</keyword>
<dbReference type="AlphaFoldDB" id="A0A9X3I8C2"/>
<evidence type="ECO:0000313" key="3">
    <source>
        <dbReference type="Proteomes" id="UP001142592"/>
    </source>
</evidence>
<keyword evidence="3" id="KW-1185">Reference proteome</keyword>
<comment type="caution">
    <text evidence="2">The sequence shown here is derived from an EMBL/GenBank/DDBJ whole genome shotgun (WGS) entry which is preliminary data.</text>
</comment>
<dbReference type="EMBL" id="JAPJUH010000001">
    <property type="protein sequence ID" value="MCX3263819.1"/>
    <property type="molecule type" value="Genomic_DNA"/>
</dbReference>
<reference evidence="2" key="1">
    <citation type="submission" date="2022-11" db="EMBL/GenBank/DDBJ databases">
        <authorList>
            <person name="Graham C."/>
            <person name="Newman J.D."/>
        </authorList>
    </citation>
    <scope>NUCLEOTIDE SEQUENCE</scope>
    <source>
        <strain evidence="2">DSM 19486</strain>
    </source>
</reference>
<evidence type="ECO:0000256" key="1">
    <source>
        <dbReference type="SAM" id="Phobius"/>
    </source>
</evidence>
<accession>A0A9X3I8C2</accession>
<organism evidence="2 3">
    <name type="scientific">Pedobacter agri</name>
    <dbReference type="NCBI Taxonomy" id="454586"/>
    <lineage>
        <taxon>Bacteria</taxon>
        <taxon>Pseudomonadati</taxon>
        <taxon>Bacteroidota</taxon>
        <taxon>Sphingobacteriia</taxon>
        <taxon>Sphingobacteriales</taxon>
        <taxon>Sphingobacteriaceae</taxon>
        <taxon>Pedobacter</taxon>
    </lineage>
</organism>
<dbReference type="Proteomes" id="UP001142592">
    <property type="component" value="Unassembled WGS sequence"/>
</dbReference>
<sequence length="352" mass="41047">MKKMWIGIGIIFILGFGIYIFFATEKLVLERNNEPVDSRYSAFQEIDEHYKSGVFEVKRVARVVVSSAASPNPIRIFPSVNHQLILDCDAKVDEDTKHDIRYYKIDQRGTVIDSIYVAYNGYWGQFIDDFMVYTGDKDSYYDTWPLNGDTTRHKVVELNADLSWDADRVEAKIKVIKSAAKYYFFNSLSNENVWYRQCYFYADKKWQLLWQKMPGYTQIPDEESASRYRKDVFRSGEVSFEIPKDVKLLHFHPEEKMKYSHIIGGGDGGFSIYNWRGKGFFETTVADKNFQFMVTKLVVEKEKHNGYRPSLFTVEEAGAATNLYKPAFYHSSNGFSFYSPNAKELFLIKLKK</sequence>
<keyword evidence="1" id="KW-1133">Transmembrane helix</keyword>
<proteinExistence type="predicted"/>
<feature type="transmembrane region" description="Helical" evidence="1">
    <location>
        <begin position="5"/>
        <end position="22"/>
    </location>
</feature>
<gene>
    <name evidence="2" type="ORF">OQZ29_03635</name>
</gene>
<protein>
    <submittedName>
        <fullName evidence="2">Uncharacterized protein</fullName>
    </submittedName>
</protein>
<evidence type="ECO:0000313" key="2">
    <source>
        <dbReference type="EMBL" id="MCX3263819.1"/>
    </source>
</evidence>
<name>A0A9X3I8C2_9SPHI</name>